<keyword evidence="2" id="KW-1185">Reference proteome</keyword>
<dbReference type="RefSeq" id="WP_342629981.1">
    <property type="nucleotide sequence ID" value="NZ_CP152276.1"/>
</dbReference>
<protein>
    <submittedName>
        <fullName evidence="1">Uncharacterized protein</fullName>
    </submittedName>
</protein>
<accession>A0ABZ3DAE4</accession>
<reference evidence="1 2" key="1">
    <citation type="submission" date="2024-04" db="EMBL/GenBank/DDBJ databases">
        <title>Complete genome sequence of Nguyenibacter vanlangesis HBCM-1154, a strain capable of nitrogen fixation, IAA production, and phosphorus solubilization isolated from sugarcane soil.</title>
        <authorList>
            <person name="MY HANH P."/>
        </authorList>
    </citation>
    <scope>NUCLEOTIDE SEQUENCE [LARGE SCALE GENOMIC DNA]</scope>
    <source>
        <strain evidence="1 2">HBCM 1154</strain>
    </source>
</reference>
<evidence type="ECO:0000313" key="2">
    <source>
        <dbReference type="Proteomes" id="UP001449795"/>
    </source>
</evidence>
<evidence type="ECO:0000313" key="1">
    <source>
        <dbReference type="EMBL" id="XAE44774.1"/>
    </source>
</evidence>
<sequence>MGAQLTAEEIRSVSDRLAGALDYRIDIRDIVQDDGTPLHAAATFPVGTRHEETFAFSAAVGGVLVNGRMLANDTGFALLDGAWRATCGGREVEQKVAGTGTIEDAEWVPVDLHHLHGRAGKEVREWLVSEAVRYLIETLDAELANLA</sequence>
<name>A0ABZ3DAE4_9PROT</name>
<dbReference type="Proteomes" id="UP001449795">
    <property type="component" value="Chromosome"/>
</dbReference>
<gene>
    <name evidence="1" type="ORF">AAC691_10300</name>
</gene>
<proteinExistence type="predicted"/>
<organism evidence="1 2">
    <name type="scientific">Nguyenibacter vanlangensis</name>
    <dbReference type="NCBI Taxonomy" id="1216886"/>
    <lineage>
        <taxon>Bacteria</taxon>
        <taxon>Pseudomonadati</taxon>
        <taxon>Pseudomonadota</taxon>
        <taxon>Alphaproteobacteria</taxon>
        <taxon>Acetobacterales</taxon>
        <taxon>Acetobacteraceae</taxon>
        <taxon>Nguyenibacter</taxon>
    </lineage>
</organism>
<dbReference type="EMBL" id="CP152276">
    <property type="protein sequence ID" value="XAE44774.1"/>
    <property type="molecule type" value="Genomic_DNA"/>
</dbReference>